<feature type="compositionally biased region" description="Basic residues" evidence="1">
    <location>
        <begin position="63"/>
        <end position="79"/>
    </location>
</feature>
<dbReference type="Proteomes" id="UP001500266">
    <property type="component" value="Unassembled WGS sequence"/>
</dbReference>
<organism evidence="2 3">
    <name type="scientific">Actinomadura keratinilytica</name>
    <dbReference type="NCBI Taxonomy" id="547461"/>
    <lineage>
        <taxon>Bacteria</taxon>
        <taxon>Bacillati</taxon>
        <taxon>Actinomycetota</taxon>
        <taxon>Actinomycetes</taxon>
        <taxon>Streptosporangiales</taxon>
        <taxon>Thermomonosporaceae</taxon>
        <taxon>Actinomadura</taxon>
    </lineage>
</organism>
<reference evidence="3" key="1">
    <citation type="journal article" date="2019" name="Int. J. Syst. Evol. Microbiol.">
        <title>The Global Catalogue of Microorganisms (GCM) 10K type strain sequencing project: providing services to taxonomists for standard genome sequencing and annotation.</title>
        <authorList>
            <consortium name="The Broad Institute Genomics Platform"/>
            <consortium name="The Broad Institute Genome Sequencing Center for Infectious Disease"/>
            <person name="Wu L."/>
            <person name="Ma J."/>
        </authorList>
    </citation>
    <scope>NUCLEOTIDE SEQUENCE [LARGE SCALE GENOMIC DNA]</scope>
    <source>
        <strain evidence="3">JCM 17316</strain>
    </source>
</reference>
<keyword evidence="3" id="KW-1185">Reference proteome</keyword>
<evidence type="ECO:0000313" key="3">
    <source>
        <dbReference type="Proteomes" id="UP001500266"/>
    </source>
</evidence>
<name>A0ABP7YC37_9ACTN</name>
<proteinExistence type="predicted"/>
<feature type="region of interest" description="Disordered" evidence="1">
    <location>
        <begin position="42"/>
        <end position="91"/>
    </location>
</feature>
<protein>
    <submittedName>
        <fullName evidence="2">Uncharacterized protein</fullName>
    </submittedName>
</protein>
<comment type="caution">
    <text evidence="2">The sequence shown here is derived from an EMBL/GenBank/DDBJ whole genome shotgun (WGS) entry which is preliminary data.</text>
</comment>
<sequence>MPAQRDRQGELLNGKRVDDALGCEGIGYLGYDPEFVERSQGFQPPKCGVDARSRGAAAEATKRTGRAAPRRSGRVAARSRGRDQPSVKISR</sequence>
<evidence type="ECO:0000256" key="1">
    <source>
        <dbReference type="SAM" id="MobiDB-lite"/>
    </source>
</evidence>
<accession>A0ABP7YC37</accession>
<evidence type="ECO:0000313" key="2">
    <source>
        <dbReference type="EMBL" id="GAA4133921.1"/>
    </source>
</evidence>
<dbReference type="EMBL" id="BAABDO010000014">
    <property type="protein sequence ID" value="GAA4133921.1"/>
    <property type="molecule type" value="Genomic_DNA"/>
</dbReference>
<gene>
    <name evidence="2" type="ORF">GCM10022416_15270</name>
</gene>